<dbReference type="GO" id="GO:0004826">
    <property type="term" value="F:phenylalanine-tRNA ligase activity"/>
    <property type="evidence" value="ECO:0007669"/>
    <property type="project" value="UniProtKB-EC"/>
</dbReference>
<comment type="subcellular location">
    <subcellularLocation>
        <location evidence="1">Mitochondrion matrix</location>
    </subcellularLocation>
</comment>
<dbReference type="GO" id="GO:0005524">
    <property type="term" value="F:ATP binding"/>
    <property type="evidence" value="ECO:0007669"/>
    <property type="project" value="UniProtKB-KW"/>
</dbReference>
<dbReference type="AlphaFoldDB" id="A0A0N4V202"/>
<evidence type="ECO:0000256" key="5">
    <source>
        <dbReference type="ARBA" id="ARBA00022741"/>
    </source>
</evidence>
<dbReference type="Proteomes" id="UP000274131">
    <property type="component" value="Unassembled WGS sequence"/>
</dbReference>
<dbReference type="InterPro" id="IPR005121">
    <property type="entry name" value="Fdx_antiC-bd"/>
</dbReference>
<dbReference type="EC" id="6.1.1.20" evidence="3"/>
<dbReference type="GO" id="GO:0006432">
    <property type="term" value="P:phenylalanyl-tRNA aminoacylation"/>
    <property type="evidence" value="ECO:0007669"/>
    <property type="project" value="InterPro"/>
</dbReference>
<feature type="domain" description="Aminoacyl-transfer RNA synthetases class-II family profile" evidence="14">
    <location>
        <begin position="173"/>
        <end position="373"/>
    </location>
</feature>
<proteinExistence type="inferred from homology"/>
<dbReference type="InterPro" id="IPR004530">
    <property type="entry name" value="Phe-tRNA-synth_IIc_mito"/>
</dbReference>
<dbReference type="InterPro" id="IPR006195">
    <property type="entry name" value="aa-tRNA-synth_II"/>
</dbReference>
<accession>A0A0N4V202</accession>
<dbReference type="NCBIfam" id="TIGR00469">
    <property type="entry name" value="pheS_mito"/>
    <property type="match status" value="1"/>
</dbReference>
<comment type="catalytic activity">
    <reaction evidence="12">
        <text>tRNA(Phe) + L-phenylalanine + ATP = L-phenylalanyl-tRNA(Phe) + AMP + diphosphate + H(+)</text>
        <dbReference type="Rhea" id="RHEA:19413"/>
        <dbReference type="Rhea" id="RHEA-COMP:9668"/>
        <dbReference type="Rhea" id="RHEA-COMP:9699"/>
        <dbReference type="ChEBI" id="CHEBI:15378"/>
        <dbReference type="ChEBI" id="CHEBI:30616"/>
        <dbReference type="ChEBI" id="CHEBI:33019"/>
        <dbReference type="ChEBI" id="CHEBI:58095"/>
        <dbReference type="ChEBI" id="CHEBI:78442"/>
        <dbReference type="ChEBI" id="CHEBI:78531"/>
        <dbReference type="ChEBI" id="CHEBI:456215"/>
        <dbReference type="EC" id="6.1.1.20"/>
    </reaction>
</comment>
<keyword evidence="6" id="KW-0067">ATP-binding</keyword>
<evidence type="ECO:0000256" key="13">
    <source>
        <dbReference type="ARBA" id="ARBA00057761"/>
    </source>
</evidence>
<evidence type="ECO:0000256" key="4">
    <source>
        <dbReference type="ARBA" id="ARBA00022598"/>
    </source>
</evidence>
<evidence type="ECO:0000313" key="16">
    <source>
        <dbReference type="EMBL" id="VDD88572.1"/>
    </source>
</evidence>
<dbReference type="InterPro" id="IPR045864">
    <property type="entry name" value="aa-tRNA-synth_II/BPL/LPL"/>
</dbReference>
<keyword evidence="9" id="KW-0496">Mitochondrion</keyword>
<gene>
    <name evidence="16" type="ORF">EVEC_LOCUS3715</name>
</gene>
<dbReference type="WBParaSite" id="EVEC_0000400701-mRNA-1">
    <property type="protein sequence ID" value="EVEC_0000400701-mRNA-1"/>
    <property type="gene ID" value="EVEC_0000400701"/>
</dbReference>
<dbReference type="InterPro" id="IPR002319">
    <property type="entry name" value="Phenylalanyl-tRNA_Synthase"/>
</dbReference>
<dbReference type="SMART" id="SM00896">
    <property type="entry name" value="FDX-ACB"/>
    <property type="match status" value="1"/>
</dbReference>
<dbReference type="GO" id="GO:0000049">
    <property type="term" value="F:tRNA binding"/>
    <property type="evidence" value="ECO:0007669"/>
    <property type="project" value="InterPro"/>
</dbReference>
<dbReference type="PANTHER" id="PTHR11538">
    <property type="entry name" value="PHENYLALANYL-TRNA SYNTHETASE"/>
    <property type="match status" value="1"/>
</dbReference>
<organism evidence="18">
    <name type="scientific">Enterobius vermicularis</name>
    <name type="common">Human pinworm</name>
    <dbReference type="NCBI Taxonomy" id="51028"/>
    <lineage>
        <taxon>Eukaryota</taxon>
        <taxon>Metazoa</taxon>
        <taxon>Ecdysozoa</taxon>
        <taxon>Nematoda</taxon>
        <taxon>Chromadorea</taxon>
        <taxon>Rhabditida</taxon>
        <taxon>Spirurina</taxon>
        <taxon>Oxyuridomorpha</taxon>
        <taxon>Oxyuroidea</taxon>
        <taxon>Oxyuridae</taxon>
        <taxon>Enterobius</taxon>
    </lineage>
</organism>
<feature type="domain" description="FDX-ACB" evidence="15">
    <location>
        <begin position="375"/>
        <end position="470"/>
    </location>
</feature>
<dbReference type="SUPFAM" id="SSF54991">
    <property type="entry name" value="Anticodon-binding domain of PheRS"/>
    <property type="match status" value="1"/>
</dbReference>
<protein>
    <recommendedName>
        <fullName evidence="3">phenylalanine--tRNA ligase</fullName>
        <ecNumber evidence="3">6.1.1.20</ecNumber>
    </recommendedName>
    <alternativeName>
        <fullName evidence="11">Phenylalanyl-tRNA synthetase</fullName>
    </alternativeName>
</protein>
<comment type="function">
    <text evidence="13">Is responsible for the charging of tRNA(Phe) with phenylalanine in mitochondrial translation.</text>
</comment>
<dbReference type="Gene3D" id="3.30.930.10">
    <property type="entry name" value="Bira Bifunctional Protein, Domain 2"/>
    <property type="match status" value="1"/>
</dbReference>
<dbReference type="Pfam" id="PF01409">
    <property type="entry name" value="tRNA-synt_2d"/>
    <property type="match status" value="2"/>
</dbReference>
<keyword evidence="8" id="KW-0809">Transit peptide</keyword>
<evidence type="ECO:0000256" key="2">
    <source>
        <dbReference type="ARBA" id="ARBA00008226"/>
    </source>
</evidence>
<keyword evidence="7" id="KW-0648">Protein biosynthesis</keyword>
<evidence type="ECO:0000256" key="10">
    <source>
        <dbReference type="ARBA" id="ARBA00023146"/>
    </source>
</evidence>
<dbReference type="FunFam" id="3.30.930.10:FF:000053">
    <property type="entry name" value="Phenylalanyl-tRNA synthetase mitochondrial"/>
    <property type="match status" value="1"/>
</dbReference>
<evidence type="ECO:0000256" key="9">
    <source>
        <dbReference type="ARBA" id="ARBA00023128"/>
    </source>
</evidence>
<reference evidence="18" key="1">
    <citation type="submission" date="2017-02" db="UniProtKB">
        <authorList>
            <consortium name="WormBaseParasite"/>
        </authorList>
    </citation>
    <scope>IDENTIFICATION</scope>
</reference>
<dbReference type="Pfam" id="PF03147">
    <property type="entry name" value="FDX-ACB"/>
    <property type="match status" value="1"/>
</dbReference>
<dbReference type="STRING" id="51028.A0A0N4V202"/>
<dbReference type="Gene3D" id="3.30.70.380">
    <property type="entry name" value="Ferrodoxin-fold anticodon-binding domain"/>
    <property type="match status" value="1"/>
</dbReference>
<dbReference type="CDD" id="cd00496">
    <property type="entry name" value="PheRS_alpha_core"/>
    <property type="match status" value="1"/>
</dbReference>
<name>A0A0N4V202_ENTVE</name>
<keyword evidence="17" id="KW-1185">Reference proteome</keyword>
<dbReference type="GO" id="GO:0005759">
    <property type="term" value="C:mitochondrial matrix"/>
    <property type="evidence" value="ECO:0007669"/>
    <property type="project" value="UniProtKB-SubCell"/>
</dbReference>
<evidence type="ECO:0000256" key="3">
    <source>
        <dbReference type="ARBA" id="ARBA00012814"/>
    </source>
</evidence>
<evidence type="ECO:0000259" key="14">
    <source>
        <dbReference type="PROSITE" id="PS50862"/>
    </source>
</evidence>
<keyword evidence="4" id="KW-0436">Ligase</keyword>
<evidence type="ECO:0000256" key="6">
    <source>
        <dbReference type="ARBA" id="ARBA00022840"/>
    </source>
</evidence>
<evidence type="ECO:0000259" key="15">
    <source>
        <dbReference type="PROSITE" id="PS51447"/>
    </source>
</evidence>
<keyword evidence="5" id="KW-0547">Nucleotide-binding</keyword>
<dbReference type="OrthoDB" id="4457at2759"/>
<keyword evidence="10" id="KW-0030">Aminoacyl-tRNA synthetase</keyword>
<evidence type="ECO:0000313" key="18">
    <source>
        <dbReference type="WBParaSite" id="EVEC_0000400701-mRNA-1"/>
    </source>
</evidence>
<evidence type="ECO:0000256" key="7">
    <source>
        <dbReference type="ARBA" id="ARBA00022917"/>
    </source>
</evidence>
<dbReference type="PROSITE" id="PS51447">
    <property type="entry name" value="FDX_ACB"/>
    <property type="match status" value="1"/>
</dbReference>
<evidence type="ECO:0000256" key="11">
    <source>
        <dbReference type="ARBA" id="ARBA00031194"/>
    </source>
</evidence>
<evidence type="ECO:0000256" key="8">
    <source>
        <dbReference type="ARBA" id="ARBA00022946"/>
    </source>
</evidence>
<reference evidence="16 17" key="2">
    <citation type="submission" date="2018-10" db="EMBL/GenBank/DDBJ databases">
        <authorList>
            <consortium name="Pathogen Informatics"/>
        </authorList>
    </citation>
    <scope>NUCLEOTIDE SEQUENCE [LARGE SCALE GENOMIC DNA]</scope>
</reference>
<evidence type="ECO:0000256" key="12">
    <source>
        <dbReference type="ARBA" id="ARBA00049255"/>
    </source>
</evidence>
<dbReference type="PROSITE" id="PS50862">
    <property type="entry name" value="AA_TRNA_LIGASE_II"/>
    <property type="match status" value="1"/>
</dbReference>
<dbReference type="EMBL" id="UXUI01007665">
    <property type="protein sequence ID" value="VDD88572.1"/>
    <property type="molecule type" value="Genomic_DNA"/>
</dbReference>
<sequence length="470" mass="54245">MLGRHRYTAIIKQYHFYCNRLIHHFGATAELSQKKAIGEKRKFSPPKEFILDGFTLAPDENWNISPAILQMLGRKLLSEEGNPLRLLKQAIVDHFSSKYFNKENKPLYAVCEDEPRVVSVWDNFDSLLTPSDHVSRRSSDTYYVNKDHCLRGHTSAHECKLINRGLHSFLTVGDVYRRDQIDRSHYPCFHQLEGVRLFSGAELFDPSTGTKLREDLHLQHILFEDGSRTKDKQETHSNKTALLLTLKLKASCLNGISVEFQDTLEQLCCDLFGRSTKMRWVETYFPFTHPSFELEVFYEDRWLELLGCGVLEQKILENSGASDKVGFAFGLGLERLAMVLYDIPDIRLFWSQDSGFLSQFKGKSSKESIKYVPVSVHPQVYLDLSFWMPVEIEPNEMTANAYDAIRSIGGPLIEQVNITDSYKNKKTGRLSQTYRLVYRSPTKSLTKEECNKIHASIALYLKERYNVEIR</sequence>
<evidence type="ECO:0000313" key="17">
    <source>
        <dbReference type="Proteomes" id="UP000274131"/>
    </source>
</evidence>
<comment type="similarity">
    <text evidence="2">Belongs to the class-II aminoacyl-tRNA synthetase family.</text>
</comment>
<dbReference type="SUPFAM" id="SSF55681">
    <property type="entry name" value="Class II aaRS and biotin synthetases"/>
    <property type="match status" value="1"/>
</dbReference>
<dbReference type="InterPro" id="IPR036690">
    <property type="entry name" value="Fdx_antiC-bd_sf"/>
</dbReference>
<dbReference type="PANTHER" id="PTHR11538:SF41">
    <property type="entry name" value="PHENYLALANINE--TRNA LIGASE, MITOCHONDRIAL"/>
    <property type="match status" value="1"/>
</dbReference>
<evidence type="ECO:0000256" key="1">
    <source>
        <dbReference type="ARBA" id="ARBA00004305"/>
    </source>
</evidence>